<feature type="signal peptide" evidence="1">
    <location>
        <begin position="1"/>
        <end position="18"/>
    </location>
</feature>
<dbReference type="EMBL" id="JAPCWZ010000006">
    <property type="protein sequence ID" value="KAK8859012.1"/>
    <property type="molecule type" value="Genomic_DNA"/>
</dbReference>
<name>A0ABR2I873_9PEZI</name>
<organism evidence="2 3">
    <name type="scientific">Apiospora arundinis</name>
    <dbReference type="NCBI Taxonomy" id="335852"/>
    <lineage>
        <taxon>Eukaryota</taxon>
        <taxon>Fungi</taxon>
        <taxon>Dikarya</taxon>
        <taxon>Ascomycota</taxon>
        <taxon>Pezizomycotina</taxon>
        <taxon>Sordariomycetes</taxon>
        <taxon>Xylariomycetidae</taxon>
        <taxon>Amphisphaeriales</taxon>
        <taxon>Apiosporaceae</taxon>
        <taxon>Apiospora</taxon>
    </lineage>
</organism>
<sequence>MRLSVVVGILCSLCSVAGKSVAGKPVECESVADPDQGLDHNWCECTNGSCFEVNKESNCKPLGPSITCPTPKSTSTPVTVR</sequence>
<dbReference type="Proteomes" id="UP001390339">
    <property type="component" value="Unassembled WGS sequence"/>
</dbReference>
<reference evidence="2 3" key="1">
    <citation type="journal article" date="2024" name="IMA Fungus">
        <title>Apiospora arundinis, a panoply of carbohydrate-active enzymes and secondary metabolites.</title>
        <authorList>
            <person name="Sorensen T."/>
            <person name="Petersen C."/>
            <person name="Muurmann A.T."/>
            <person name="Christiansen J.V."/>
            <person name="Brundto M.L."/>
            <person name="Overgaard C.K."/>
            <person name="Boysen A.T."/>
            <person name="Wollenberg R.D."/>
            <person name="Larsen T.O."/>
            <person name="Sorensen J.L."/>
            <person name="Nielsen K.L."/>
            <person name="Sondergaard T.E."/>
        </authorList>
    </citation>
    <scope>NUCLEOTIDE SEQUENCE [LARGE SCALE GENOMIC DNA]</scope>
    <source>
        <strain evidence="2 3">AAU 773</strain>
    </source>
</reference>
<proteinExistence type="predicted"/>
<keyword evidence="1" id="KW-0732">Signal</keyword>
<gene>
    <name evidence="2" type="ORF">PGQ11_009746</name>
</gene>
<evidence type="ECO:0000313" key="2">
    <source>
        <dbReference type="EMBL" id="KAK8859012.1"/>
    </source>
</evidence>
<accession>A0ABR2I873</accession>
<evidence type="ECO:0008006" key="4">
    <source>
        <dbReference type="Google" id="ProtNLM"/>
    </source>
</evidence>
<feature type="chain" id="PRO_5047327355" description="Secreted protein" evidence="1">
    <location>
        <begin position="19"/>
        <end position="81"/>
    </location>
</feature>
<protein>
    <recommendedName>
        <fullName evidence="4">Secreted protein</fullName>
    </recommendedName>
</protein>
<evidence type="ECO:0000313" key="3">
    <source>
        <dbReference type="Proteomes" id="UP001390339"/>
    </source>
</evidence>
<evidence type="ECO:0000256" key="1">
    <source>
        <dbReference type="SAM" id="SignalP"/>
    </source>
</evidence>
<comment type="caution">
    <text evidence="2">The sequence shown here is derived from an EMBL/GenBank/DDBJ whole genome shotgun (WGS) entry which is preliminary data.</text>
</comment>
<keyword evidence="3" id="KW-1185">Reference proteome</keyword>